<dbReference type="PANTHER" id="PTHR23509:SF10">
    <property type="entry name" value="LD21067P"/>
    <property type="match status" value="1"/>
</dbReference>
<evidence type="ECO:0000256" key="3">
    <source>
        <dbReference type="SAM" id="MobiDB-lite"/>
    </source>
</evidence>
<feature type="coiled-coil region" evidence="2">
    <location>
        <begin position="616"/>
        <end position="643"/>
    </location>
</feature>
<comment type="caution">
    <text evidence="5">The sequence shown here is derived from an EMBL/GenBank/DDBJ whole genome shotgun (WGS) entry which is preliminary data.</text>
</comment>
<dbReference type="InterPro" id="IPR001660">
    <property type="entry name" value="SAM"/>
</dbReference>
<dbReference type="InterPro" id="IPR057825">
    <property type="entry name" value="WWE_SEC23-DDH2"/>
</dbReference>
<comment type="similarity">
    <text evidence="1">Belongs to the PA-PLA1 family.</text>
</comment>
<proteinExistence type="inferred from homology"/>
<keyword evidence="2" id="KW-0175">Coiled coil</keyword>
<dbReference type="EMBL" id="PZQS01000005">
    <property type="protein sequence ID" value="PVD30931.1"/>
    <property type="molecule type" value="Genomic_DNA"/>
</dbReference>
<dbReference type="OrthoDB" id="69269at2759"/>
<feature type="region of interest" description="Disordered" evidence="3">
    <location>
        <begin position="1"/>
        <end position="30"/>
    </location>
</feature>
<protein>
    <recommendedName>
        <fullName evidence="4">DDHD domain-containing protein</fullName>
    </recommendedName>
</protein>
<dbReference type="Pfam" id="PF02825">
    <property type="entry name" value="WWE"/>
    <property type="match status" value="1"/>
</dbReference>
<reference evidence="5 6" key="1">
    <citation type="submission" date="2018-04" db="EMBL/GenBank/DDBJ databases">
        <title>The genome of golden apple snail Pomacea canaliculata provides insight into stress tolerance and invasive adaptation.</title>
        <authorList>
            <person name="Liu C."/>
            <person name="Liu B."/>
            <person name="Ren Y."/>
            <person name="Zhang Y."/>
            <person name="Wang H."/>
            <person name="Li S."/>
            <person name="Jiang F."/>
            <person name="Yin L."/>
            <person name="Zhang G."/>
            <person name="Qian W."/>
            <person name="Fan W."/>
        </authorList>
    </citation>
    <scope>NUCLEOTIDE SEQUENCE [LARGE SCALE GENOMIC DNA]</scope>
    <source>
        <strain evidence="5">SZHN2017</strain>
        <tissue evidence="5">Muscle</tissue>
    </source>
</reference>
<feature type="region of interest" description="Disordered" evidence="3">
    <location>
        <begin position="103"/>
        <end position="155"/>
    </location>
</feature>
<feature type="compositionally biased region" description="Low complexity" evidence="3">
    <location>
        <begin position="233"/>
        <end position="246"/>
    </location>
</feature>
<feature type="region of interest" description="Disordered" evidence="3">
    <location>
        <begin position="1012"/>
        <end position="1106"/>
    </location>
</feature>
<dbReference type="GO" id="GO:0046872">
    <property type="term" value="F:metal ion binding"/>
    <property type="evidence" value="ECO:0007669"/>
    <property type="project" value="InterPro"/>
</dbReference>
<evidence type="ECO:0000256" key="1">
    <source>
        <dbReference type="ARBA" id="ARBA00038464"/>
    </source>
</evidence>
<dbReference type="SUPFAM" id="SSF47769">
    <property type="entry name" value="SAM/Pointed domain"/>
    <property type="match status" value="1"/>
</dbReference>
<sequence>MADKKKESTPPPLLLMPAGGGLTLTPPDQPNFLMPVVQSEPALIDEDAEADSFVGQAPLPGTLSHAGLPPHKTKVDSAVGNVMFFQPQGGSSLACDPFAQVFQPQSGHPPPPTAHVPINSETAQGSEVSLVPSLQETGQTGLSTPSSVGAHAPPMWSSAPCDKANINIYRQKGPLRYAQPPVGTYASTSGFVGEVSAPSTNFTTPPSGFAPSPFMHPPSTGTGSLPIPGSYVQSASSSPFTQQSPSQGPPVTPVFSPPVGGFYRPVQHHWCYVKAVEGREVWYTFSRKDSHKLEEQFLKGQSTGNWDIVSTDGGRYDVDIGTRLRRAIYWEEEPTPIRRCSWFYKREIDNRYVPYDEAQAQKLEVEYKNALEKNDWHRRLEFPGKETIVMHNPQVIVHFQASSQPDEWGNVQGDQMRPRVVKRGVEDFDSIEEGESDEVDHLVFFVHGIGNTCDARFRNIVACVDDFRSNAHSLLESHFGTYCASGLVHRVEFLPVHWHMAVHSEATGVDSRLTSITLPSTRKLRNFINDTLLDILFYTSPAYCQVICDTVGHEMNRLFQIFLARNPTFSGEVSLAGHSLGASILFDLLMHQKAPGECLDINGHTPDSIHGNDSDISLLGIENEEENQEAEECKNEEVTLEVVLQKVGLTDKIDIFHKEQIDLESLSMCGEQDLKDLGLPMGPRKKLLLLLQEHKDGKEKKKMQDLEKKIRKELEKKLKANSYQKQIQQEVVPRKAASSISVDYICGLAGTGQPFVRYPQLEFLPSCLFALGSPIGVFLSARGVQQMGENFKLPTCSRFFNIFHPVSEYLNIIEPLINPSASTLKPVLIPHYKGRKRLHLELKESISRMGTDLKQKIIESLRSTWNSLNEFARAHRSDAGVLENPDSQGLEHEVNQQVDSVMAQMAQSDTDKSETGSVCSSHDEDISIGQINEGRRVDYVLQEKPIESFNDYLFALASHGCYWTSEDTALLVLKEIYAPLGITPIMPGPETSGNKAALPLLPPKPGGPFQPGHAHAFTPSPTGSFPQQFRPATPSAHHPPSMHQSYMHRTPTPAASPFGLPVTCMPSQGNSRASTPIQGPPVVQSSQEGAAGPPPVSGFVPTSALK</sequence>
<dbReference type="PROSITE" id="PS51043">
    <property type="entry name" value="DDHD"/>
    <property type="match status" value="1"/>
</dbReference>
<dbReference type="GO" id="GO:0030134">
    <property type="term" value="C:COPII-coated ER to Golgi transport vesicle"/>
    <property type="evidence" value="ECO:0007669"/>
    <property type="project" value="TreeGrafter"/>
</dbReference>
<dbReference type="InterPro" id="IPR004177">
    <property type="entry name" value="DDHD_dom"/>
</dbReference>
<dbReference type="SMART" id="SM01127">
    <property type="entry name" value="DDHD"/>
    <property type="match status" value="1"/>
</dbReference>
<keyword evidence="6" id="KW-1185">Reference proteome</keyword>
<dbReference type="STRING" id="400727.A0A2T7PBZ1"/>
<accession>A0A2T7PBZ1</accession>
<dbReference type="Pfam" id="PF02862">
    <property type="entry name" value="DDHD"/>
    <property type="match status" value="1"/>
</dbReference>
<organism evidence="5 6">
    <name type="scientific">Pomacea canaliculata</name>
    <name type="common">Golden apple snail</name>
    <dbReference type="NCBI Taxonomy" id="400727"/>
    <lineage>
        <taxon>Eukaryota</taxon>
        <taxon>Metazoa</taxon>
        <taxon>Spiralia</taxon>
        <taxon>Lophotrochozoa</taxon>
        <taxon>Mollusca</taxon>
        <taxon>Gastropoda</taxon>
        <taxon>Caenogastropoda</taxon>
        <taxon>Architaenioglossa</taxon>
        <taxon>Ampullarioidea</taxon>
        <taxon>Ampullariidae</taxon>
        <taxon>Pomacea</taxon>
    </lineage>
</organism>
<dbReference type="PANTHER" id="PTHR23509">
    <property type="entry name" value="PA-PL1 PHOSPHOLIPASE FAMILY"/>
    <property type="match status" value="1"/>
</dbReference>
<feature type="compositionally biased region" description="Polar residues" evidence="3">
    <location>
        <begin position="1065"/>
        <end position="1088"/>
    </location>
</feature>
<feature type="region of interest" description="Disordered" evidence="3">
    <location>
        <begin position="197"/>
        <end position="252"/>
    </location>
</feature>
<evidence type="ECO:0000259" key="4">
    <source>
        <dbReference type="PROSITE" id="PS51043"/>
    </source>
</evidence>
<dbReference type="Pfam" id="PF23464">
    <property type="entry name" value="WWE_3"/>
    <property type="match status" value="1"/>
</dbReference>
<feature type="compositionally biased region" description="Polar residues" evidence="3">
    <location>
        <begin position="197"/>
        <end position="206"/>
    </location>
</feature>
<dbReference type="AlphaFoldDB" id="A0A2T7PBZ1"/>
<evidence type="ECO:0000313" key="6">
    <source>
        <dbReference type="Proteomes" id="UP000245119"/>
    </source>
</evidence>
<name>A0A2T7PBZ1_POMCA</name>
<feature type="compositionally biased region" description="Polar residues" evidence="3">
    <location>
        <begin position="119"/>
        <end position="147"/>
    </location>
</feature>
<feature type="domain" description="DDHD" evidence="4">
    <location>
        <begin position="761"/>
        <end position="978"/>
    </location>
</feature>
<dbReference type="InterPro" id="IPR004170">
    <property type="entry name" value="WWE_dom"/>
</dbReference>
<dbReference type="SMART" id="SM00454">
    <property type="entry name" value="SAM"/>
    <property type="match status" value="1"/>
</dbReference>
<dbReference type="Pfam" id="PF00536">
    <property type="entry name" value="SAM_1"/>
    <property type="match status" value="1"/>
</dbReference>
<dbReference type="Gene3D" id="1.10.150.50">
    <property type="entry name" value="Transcription Factor, Ets-1"/>
    <property type="match status" value="1"/>
</dbReference>
<dbReference type="GO" id="GO:0004620">
    <property type="term" value="F:phospholipase activity"/>
    <property type="evidence" value="ECO:0007669"/>
    <property type="project" value="TreeGrafter"/>
</dbReference>
<dbReference type="Proteomes" id="UP000245119">
    <property type="component" value="Linkage Group LG5"/>
</dbReference>
<dbReference type="InterPro" id="IPR013761">
    <property type="entry name" value="SAM/pointed_sf"/>
</dbReference>
<gene>
    <name evidence="5" type="ORF">C0Q70_10206</name>
</gene>
<dbReference type="InterPro" id="IPR058055">
    <property type="entry name" value="PA-PLA1"/>
</dbReference>
<evidence type="ECO:0000313" key="5">
    <source>
        <dbReference type="EMBL" id="PVD30931.1"/>
    </source>
</evidence>
<evidence type="ECO:0000256" key="2">
    <source>
        <dbReference type="SAM" id="Coils"/>
    </source>
</evidence>